<feature type="region of interest" description="Disordered" evidence="1">
    <location>
        <begin position="1"/>
        <end position="23"/>
    </location>
</feature>
<evidence type="ECO:0000313" key="2">
    <source>
        <dbReference type="EMBL" id="CEK61429.1"/>
    </source>
</evidence>
<evidence type="ECO:0000256" key="1">
    <source>
        <dbReference type="SAM" id="MobiDB-lite"/>
    </source>
</evidence>
<organism evidence="2">
    <name type="scientific">Arion vulgaris</name>
    <dbReference type="NCBI Taxonomy" id="1028688"/>
    <lineage>
        <taxon>Eukaryota</taxon>
        <taxon>Metazoa</taxon>
        <taxon>Spiralia</taxon>
        <taxon>Lophotrochozoa</taxon>
        <taxon>Mollusca</taxon>
        <taxon>Gastropoda</taxon>
        <taxon>Heterobranchia</taxon>
        <taxon>Euthyneura</taxon>
        <taxon>Panpulmonata</taxon>
        <taxon>Eupulmonata</taxon>
        <taxon>Stylommatophora</taxon>
        <taxon>Helicina</taxon>
        <taxon>Arionoidea</taxon>
        <taxon>Arionidae</taxon>
        <taxon>Arion</taxon>
    </lineage>
</organism>
<dbReference type="EMBL" id="HACG01014564">
    <property type="protein sequence ID" value="CEK61429.1"/>
    <property type="molecule type" value="Transcribed_RNA"/>
</dbReference>
<name>A0A0B6YYN8_9EUPU</name>
<sequence length="101" mass="10794">NIRGHPLSTPEAHKYPANNGPIPAPKIQPVTTIVTLVSFSSTGVHQAKVSPEIGTLALVQSPISILVARNRFTFVLAATGDIKHRKAKVPLKNVKVSLLPM</sequence>
<reference evidence="2" key="1">
    <citation type="submission" date="2014-12" db="EMBL/GenBank/DDBJ databases">
        <title>Insight into the proteome of Arion vulgaris.</title>
        <authorList>
            <person name="Aradska J."/>
            <person name="Bulat T."/>
            <person name="Smidak R."/>
            <person name="Sarate P."/>
            <person name="Gangsoo J."/>
            <person name="Sialana F."/>
            <person name="Bilban M."/>
            <person name="Lubec G."/>
        </authorList>
    </citation>
    <scope>NUCLEOTIDE SEQUENCE</scope>
    <source>
        <tissue evidence="2">Skin</tissue>
    </source>
</reference>
<dbReference type="AlphaFoldDB" id="A0A0B6YYN8"/>
<gene>
    <name evidence="2" type="primary">ORF42229</name>
</gene>
<feature type="non-terminal residue" evidence="2">
    <location>
        <position position="1"/>
    </location>
</feature>
<protein>
    <submittedName>
        <fullName evidence="2">Uncharacterized protein</fullName>
    </submittedName>
</protein>
<proteinExistence type="predicted"/>
<accession>A0A0B6YYN8</accession>